<keyword evidence="3" id="KW-1185">Reference proteome</keyword>
<evidence type="ECO:0000313" key="3">
    <source>
        <dbReference type="Proteomes" id="UP000292884"/>
    </source>
</evidence>
<reference evidence="2 3" key="1">
    <citation type="submission" date="2019-02" db="EMBL/GenBank/DDBJ databases">
        <title>Pedobacter sp. RP-1-13 sp. nov., isolated from Arctic soil.</title>
        <authorList>
            <person name="Dahal R.H."/>
        </authorList>
    </citation>
    <scope>NUCLEOTIDE SEQUENCE [LARGE SCALE GENOMIC DNA]</scope>
    <source>
        <strain evidence="2 3">RP-1-13</strain>
    </source>
</reference>
<feature type="signal peptide" evidence="1">
    <location>
        <begin position="1"/>
        <end position="22"/>
    </location>
</feature>
<dbReference type="AlphaFoldDB" id="A0A4R0MP66"/>
<sequence length="319" mass="35440">MNKNLKSKIFAMVISMPMFLAACYKTEPLVYDKASGPSLEINSLLTNSNEKETSFETAVNDPNPNSDPNRVNNVLYPFWPRNTTNGNEVQRIQSGAGAKDGTWSAKFIWSENNVLLSGGEPTRNTKGAELTQDANFIKEDGWFGGAYYLPTGGTNFPINKNTIILQGINNVNAGCTALNTWTWHLGIESDGKLYLTWRYGAGGSTKQFIANAQVNLWKSLVIHVRYSRNGTGMIEVWHGDATLNQSNPTFTISGINIGQDCWNGDSLQNGTPIKFGMYCHDHANYTNGETRVLYWDMPSVLVGNPSDAWRKVNPYQPNY</sequence>
<evidence type="ECO:0000256" key="1">
    <source>
        <dbReference type="SAM" id="SignalP"/>
    </source>
</evidence>
<dbReference type="Proteomes" id="UP000292884">
    <property type="component" value="Unassembled WGS sequence"/>
</dbReference>
<gene>
    <name evidence="2" type="ORF">EZ428_18370</name>
</gene>
<dbReference type="Pfam" id="PF14099">
    <property type="entry name" value="Polysacc_lyase"/>
    <property type="match status" value="1"/>
</dbReference>
<proteinExistence type="predicted"/>
<dbReference type="PROSITE" id="PS51257">
    <property type="entry name" value="PROKAR_LIPOPROTEIN"/>
    <property type="match status" value="1"/>
</dbReference>
<protein>
    <recommendedName>
        <fullName evidence="4">Polysaccharide lyase</fullName>
    </recommendedName>
</protein>
<dbReference type="InterPro" id="IPR025975">
    <property type="entry name" value="Polysacc_lyase"/>
</dbReference>
<organism evidence="2 3">
    <name type="scientific">Pedobacter frigiditerrae</name>
    <dbReference type="NCBI Taxonomy" id="2530452"/>
    <lineage>
        <taxon>Bacteria</taxon>
        <taxon>Pseudomonadati</taxon>
        <taxon>Bacteroidota</taxon>
        <taxon>Sphingobacteriia</taxon>
        <taxon>Sphingobacteriales</taxon>
        <taxon>Sphingobacteriaceae</taxon>
        <taxon>Pedobacter</taxon>
    </lineage>
</organism>
<dbReference type="EMBL" id="SJSK01000005">
    <property type="protein sequence ID" value="TCC88605.1"/>
    <property type="molecule type" value="Genomic_DNA"/>
</dbReference>
<evidence type="ECO:0008006" key="4">
    <source>
        <dbReference type="Google" id="ProtNLM"/>
    </source>
</evidence>
<feature type="chain" id="PRO_5020245667" description="Polysaccharide lyase" evidence="1">
    <location>
        <begin position="23"/>
        <end position="319"/>
    </location>
</feature>
<dbReference type="Gene3D" id="2.60.120.200">
    <property type="match status" value="1"/>
</dbReference>
<accession>A0A4R0MP66</accession>
<evidence type="ECO:0000313" key="2">
    <source>
        <dbReference type="EMBL" id="TCC88605.1"/>
    </source>
</evidence>
<keyword evidence="1" id="KW-0732">Signal</keyword>
<dbReference type="RefSeq" id="WP_131554659.1">
    <property type="nucleotide sequence ID" value="NZ_SJSK01000005.1"/>
</dbReference>
<name>A0A4R0MP66_9SPHI</name>
<comment type="caution">
    <text evidence="2">The sequence shown here is derived from an EMBL/GenBank/DDBJ whole genome shotgun (WGS) entry which is preliminary data.</text>
</comment>
<dbReference type="OrthoDB" id="1421474at2"/>